<dbReference type="InterPro" id="IPR036968">
    <property type="entry name" value="Enolpyruvate_Tfrase_sf"/>
</dbReference>
<evidence type="ECO:0000256" key="7">
    <source>
        <dbReference type="ARBA" id="ARBA00044633"/>
    </source>
</evidence>
<dbReference type="GO" id="GO:0008652">
    <property type="term" value="P:amino acid biosynthetic process"/>
    <property type="evidence" value="ECO:0007669"/>
    <property type="project" value="UniProtKB-KW"/>
</dbReference>
<dbReference type="SUPFAM" id="SSF55205">
    <property type="entry name" value="EPT/RTPC-like"/>
    <property type="match status" value="1"/>
</dbReference>
<dbReference type="Proteomes" id="UP001056381">
    <property type="component" value="Chromosome"/>
</dbReference>
<evidence type="ECO:0000256" key="3">
    <source>
        <dbReference type="ARBA" id="ARBA00012450"/>
    </source>
</evidence>
<dbReference type="PIRSF" id="PIRSF000505">
    <property type="entry name" value="EPSPS"/>
    <property type="match status" value="1"/>
</dbReference>
<evidence type="ECO:0000313" key="10">
    <source>
        <dbReference type="EMBL" id="URQ62973.1"/>
    </source>
</evidence>
<evidence type="ECO:0000259" key="9">
    <source>
        <dbReference type="Pfam" id="PF00275"/>
    </source>
</evidence>
<dbReference type="NCBIfam" id="TIGR01356">
    <property type="entry name" value="aroA"/>
    <property type="match status" value="1"/>
</dbReference>
<evidence type="ECO:0000256" key="8">
    <source>
        <dbReference type="NCBIfam" id="TIGR01356"/>
    </source>
</evidence>
<dbReference type="PANTHER" id="PTHR21090:SF5">
    <property type="entry name" value="PENTAFUNCTIONAL AROM POLYPEPTIDE"/>
    <property type="match status" value="1"/>
</dbReference>
<comment type="pathway">
    <text evidence="1">Metabolic intermediate biosynthesis; chorismate biosynthesis; chorismate from D-erythrose 4-phosphate and phosphoenolpyruvate: step 6/7.</text>
</comment>
<keyword evidence="11" id="KW-1185">Reference proteome</keyword>
<dbReference type="Gene3D" id="3.65.10.10">
    <property type="entry name" value="Enolpyruvate transferase domain"/>
    <property type="match status" value="2"/>
</dbReference>
<keyword evidence="4" id="KW-0028">Amino-acid biosynthesis</keyword>
<accession>A0A9Q8X3S3</accession>
<keyword evidence="6" id="KW-0057">Aromatic amino acid biosynthesis</keyword>
<protein>
    <recommendedName>
        <fullName evidence="3 8">3-phosphoshikimate 1-carboxyvinyltransferase</fullName>
        <ecNumber evidence="3 8">2.5.1.19</ecNumber>
    </recommendedName>
</protein>
<dbReference type="AlphaFoldDB" id="A0A9Q8X3S3"/>
<dbReference type="GO" id="GO:0009423">
    <property type="term" value="P:chorismate biosynthetic process"/>
    <property type="evidence" value="ECO:0007669"/>
    <property type="project" value="UniProtKB-UniRule"/>
</dbReference>
<dbReference type="InterPro" id="IPR013792">
    <property type="entry name" value="RNA3'P_cycl/enolpyr_Trfase_a/b"/>
</dbReference>
<reference evidence="10" key="1">
    <citation type="submission" date="2022-05" db="EMBL/GenBank/DDBJ databases">
        <title>Single-amplified genomics reveal most streamlined microbe among free-living bacteria.</title>
        <authorList>
            <person name="Roda-Garcia J."/>
            <person name="Haro-Moreno J.M."/>
            <person name="Rodriguez-Valera F."/>
            <person name="Almagro-Moreno S."/>
            <person name="Lopez-Perez M."/>
        </authorList>
    </citation>
    <scope>NUCLEOTIDE SEQUENCE</scope>
    <source>
        <strain evidence="10">TMED112-D2-2</strain>
    </source>
</reference>
<dbReference type="InterPro" id="IPR001986">
    <property type="entry name" value="Enolpyruvate_Tfrase_dom"/>
</dbReference>
<dbReference type="EMBL" id="CP097966">
    <property type="protein sequence ID" value="URQ62973.1"/>
    <property type="molecule type" value="Genomic_DNA"/>
</dbReference>
<evidence type="ECO:0000256" key="5">
    <source>
        <dbReference type="ARBA" id="ARBA00022679"/>
    </source>
</evidence>
<evidence type="ECO:0000256" key="6">
    <source>
        <dbReference type="ARBA" id="ARBA00023141"/>
    </source>
</evidence>
<keyword evidence="5 10" id="KW-0808">Transferase</keyword>
<dbReference type="Pfam" id="PF00275">
    <property type="entry name" value="EPSP_synthase"/>
    <property type="match status" value="1"/>
</dbReference>
<comment type="catalytic activity">
    <reaction evidence="7">
        <text>3-phosphoshikimate + phosphoenolpyruvate = 5-O-(1-carboxyvinyl)-3-phosphoshikimate + phosphate</text>
        <dbReference type="Rhea" id="RHEA:21256"/>
        <dbReference type="ChEBI" id="CHEBI:43474"/>
        <dbReference type="ChEBI" id="CHEBI:57701"/>
        <dbReference type="ChEBI" id="CHEBI:58702"/>
        <dbReference type="ChEBI" id="CHEBI:145989"/>
        <dbReference type="EC" id="2.5.1.19"/>
    </reaction>
    <physiologicalReaction direction="left-to-right" evidence="7">
        <dbReference type="Rhea" id="RHEA:21257"/>
    </physiologicalReaction>
</comment>
<evidence type="ECO:0000256" key="4">
    <source>
        <dbReference type="ARBA" id="ARBA00022605"/>
    </source>
</evidence>
<organism evidence="10 11">
    <name type="scientific">SAR86 cluster bacterium</name>
    <dbReference type="NCBI Taxonomy" id="2030880"/>
    <lineage>
        <taxon>Bacteria</taxon>
        <taxon>Pseudomonadati</taxon>
        <taxon>Pseudomonadota</taxon>
        <taxon>Gammaproteobacteria</taxon>
        <taxon>SAR86 cluster</taxon>
    </lineage>
</organism>
<dbReference type="GO" id="GO:0009073">
    <property type="term" value="P:aromatic amino acid family biosynthetic process"/>
    <property type="evidence" value="ECO:0007669"/>
    <property type="project" value="UniProtKB-KW"/>
</dbReference>
<dbReference type="InterPro" id="IPR023193">
    <property type="entry name" value="EPSP_synthase_CS"/>
</dbReference>
<evidence type="ECO:0000313" key="11">
    <source>
        <dbReference type="Proteomes" id="UP001056381"/>
    </source>
</evidence>
<evidence type="ECO:0000256" key="1">
    <source>
        <dbReference type="ARBA" id="ARBA00004811"/>
    </source>
</evidence>
<gene>
    <name evidence="10" type="primary">aroA</name>
    <name evidence="10" type="ORF">M9B40_04430</name>
</gene>
<comment type="similarity">
    <text evidence="2">Belongs to the EPSP synthase family.</text>
</comment>
<feature type="domain" description="Enolpyruvate transferase" evidence="9">
    <location>
        <begin position="36"/>
        <end position="387"/>
    </location>
</feature>
<dbReference type="PROSITE" id="PS00104">
    <property type="entry name" value="EPSP_SYNTHASE_1"/>
    <property type="match status" value="1"/>
</dbReference>
<dbReference type="InterPro" id="IPR006264">
    <property type="entry name" value="EPSP_synthase"/>
</dbReference>
<name>A0A9Q8X3S3_9GAMM</name>
<proteinExistence type="inferred from homology"/>
<dbReference type="EC" id="2.5.1.19" evidence="3 8"/>
<sequence length="393" mass="43895">MIELPVDKSIAQRCAILGLDFNKDTIGEDIKSTLKAAKEFSESDEKIVLDLGNSGTGMRLLTGYIAGTGKECILKGDTSLSSRPMDRIADPLNSMGAKIRLRADRYAPIDISKSSLKGNFEFTLNIPSAQIKSCMLLAALTSQSKIEITEIIPSRDHTERILEECGADITRKENKIIFDGRKKIQKKFIDIPTDFSSAAYLLAANLLTNKSIILENVGVNPTRIAFLNTLEEMGAIVSLKNKSSKSNEPRADIMVNCEQELKGVEIYGDKIPNLIDEIPLIGTLAMFATGKTTIRDAKELRHKESDRISLLLSNIKKFNPNTTINEYDDGFDIIPELNESNSPVEIETKGDHRIAMSFMIASLKDKKKIYIDDKRCVETSFPNFFELLKKWYQ</sequence>
<dbReference type="PANTHER" id="PTHR21090">
    <property type="entry name" value="AROM/DEHYDROQUINATE SYNTHASE"/>
    <property type="match status" value="1"/>
</dbReference>
<evidence type="ECO:0000256" key="2">
    <source>
        <dbReference type="ARBA" id="ARBA00009948"/>
    </source>
</evidence>
<dbReference type="GO" id="GO:0003866">
    <property type="term" value="F:3-phosphoshikimate 1-carboxyvinyltransferase activity"/>
    <property type="evidence" value="ECO:0007669"/>
    <property type="project" value="UniProtKB-UniRule"/>
</dbReference>